<dbReference type="InterPro" id="IPR022519">
    <property type="entry name" value="Gloeo/Verruco_rpt"/>
</dbReference>
<gene>
    <name evidence="2" type="ORF">H2LOC_002695</name>
</gene>
<dbReference type="Gene3D" id="2.20.25.650">
    <property type="entry name" value="Tachylectin-2-like"/>
    <property type="match status" value="1"/>
</dbReference>
<sequence length="402" mass="39999">MFILNATRFTLAASLGLSASSALAQVVHPGGSAAPHVLTSPRVSTPPLPLTPLYAFSGAGDGGGKSLNVTVDSDGALYGTTLTGGSANNGVVFKLTPPAPGNAIWSETVLYSFSGPDGASPWFTPSFDSWGALYGATSGGGANNIGVAFKLTPPAPPATQWTAAALYNFAGGADGGTPGITLAMDSRGALYGGTASGGASGNGAVFMLTPPGANCTPAAPNLWCETVLYSFAGDADGAGIVGGVTLDSHGALYGVTQAGGAYGYGQLFKLTPPTPASTPWIKTTLYSFTGGADGANPFSAPVLIDGALYGATTNKGNCSSCGAIYRLRPPVPPAVQWIEDTLWSFTGGADGGAPVAGLTFAPSNLGRSVSIFGSTPGQIFALQCAPRAREVFGGAPRAACIQ</sequence>
<feature type="signal peptide" evidence="1">
    <location>
        <begin position="1"/>
        <end position="24"/>
    </location>
</feature>
<dbReference type="OrthoDB" id="7432613at2"/>
<feature type="chain" id="PRO_5025498219" evidence="1">
    <location>
        <begin position="25"/>
        <end position="402"/>
    </location>
</feature>
<name>A0A6B8KAZ5_9HYPH</name>
<reference evidence="2 3" key="1">
    <citation type="submission" date="2019-11" db="EMBL/GenBank/DDBJ databases">
        <title>The genome sequence of Methylocystis heyeri.</title>
        <authorList>
            <person name="Oshkin I.Y."/>
            <person name="Miroshnikov K."/>
            <person name="Dedysh S.N."/>
        </authorList>
    </citation>
    <scope>NUCLEOTIDE SEQUENCE [LARGE SCALE GENOMIC DNA]</scope>
    <source>
        <strain evidence="2 3">H2</strain>
    </source>
</reference>
<dbReference type="Proteomes" id="UP000309061">
    <property type="component" value="Chromosome"/>
</dbReference>
<evidence type="ECO:0000313" key="3">
    <source>
        <dbReference type="Proteomes" id="UP000309061"/>
    </source>
</evidence>
<dbReference type="EMBL" id="CP046052">
    <property type="protein sequence ID" value="QGM44682.1"/>
    <property type="molecule type" value="Genomic_DNA"/>
</dbReference>
<protein>
    <submittedName>
        <fullName evidence="2">Uncharacterized protein</fullName>
    </submittedName>
</protein>
<dbReference type="RefSeq" id="WP_136494978.1">
    <property type="nucleotide sequence ID" value="NZ_CP046052.1"/>
</dbReference>
<accession>A0A6B8KAZ5</accession>
<keyword evidence="3" id="KW-1185">Reference proteome</keyword>
<dbReference type="NCBIfam" id="TIGR03803">
    <property type="entry name" value="Gloeo_Verruco"/>
    <property type="match status" value="4"/>
</dbReference>
<organism evidence="2 3">
    <name type="scientific">Methylocystis heyeri</name>
    <dbReference type="NCBI Taxonomy" id="391905"/>
    <lineage>
        <taxon>Bacteria</taxon>
        <taxon>Pseudomonadati</taxon>
        <taxon>Pseudomonadota</taxon>
        <taxon>Alphaproteobacteria</taxon>
        <taxon>Hyphomicrobiales</taxon>
        <taxon>Methylocystaceae</taxon>
        <taxon>Methylocystis</taxon>
    </lineage>
</organism>
<keyword evidence="1" id="KW-0732">Signal</keyword>
<dbReference type="KEGG" id="mhey:H2LOC_002695"/>
<dbReference type="AlphaFoldDB" id="A0A6B8KAZ5"/>
<evidence type="ECO:0000313" key="2">
    <source>
        <dbReference type="EMBL" id="QGM44682.1"/>
    </source>
</evidence>
<proteinExistence type="predicted"/>
<evidence type="ECO:0000256" key="1">
    <source>
        <dbReference type="SAM" id="SignalP"/>
    </source>
</evidence>